<evidence type="ECO:0000256" key="1">
    <source>
        <dbReference type="SAM" id="MobiDB-lite"/>
    </source>
</evidence>
<protein>
    <submittedName>
        <fullName evidence="2">Uncharacterized protein</fullName>
    </submittedName>
</protein>
<feature type="region of interest" description="Disordered" evidence="1">
    <location>
        <begin position="66"/>
        <end position="102"/>
    </location>
</feature>
<name>A0A6A6M1F1_HEVBR</name>
<dbReference type="EMBL" id="JAAGAX010000008">
    <property type="protein sequence ID" value="KAF2307531.1"/>
    <property type="molecule type" value="Genomic_DNA"/>
</dbReference>
<feature type="compositionally biased region" description="Acidic residues" evidence="1">
    <location>
        <begin position="82"/>
        <end position="96"/>
    </location>
</feature>
<evidence type="ECO:0000313" key="3">
    <source>
        <dbReference type="Proteomes" id="UP000467840"/>
    </source>
</evidence>
<dbReference type="AlphaFoldDB" id="A0A6A6M1F1"/>
<organism evidence="2 3">
    <name type="scientific">Hevea brasiliensis</name>
    <name type="common">Para rubber tree</name>
    <name type="synonym">Siphonia brasiliensis</name>
    <dbReference type="NCBI Taxonomy" id="3981"/>
    <lineage>
        <taxon>Eukaryota</taxon>
        <taxon>Viridiplantae</taxon>
        <taxon>Streptophyta</taxon>
        <taxon>Embryophyta</taxon>
        <taxon>Tracheophyta</taxon>
        <taxon>Spermatophyta</taxon>
        <taxon>Magnoliopsida</taxon>
        <taxon>eudicotyledons</taxon>
        <taxon>Gunneridae</taxon>
        <taxon>Pentapetalae</taxon>
        <taxon>rosids</taxon>
        <taxon>fabids</taxon>
        <taxon>Malpighiales</taxon>
        <taxon>Euphorbiaceae</taxon>
        <taxon>Crotonoideae</taxon>
        <taxon>Micrandreae</taxon>
        <taxon>Hevea</taxon>
    </lineage>
</organism>
<sequence>MHIAFRAYIRAQDASITLRLPEFIIAPEMPALSIGSILTMPPKAAASRGRGVNHGCGTHRIRLSDVGLPHRDPAVPPPPPEEVADHDELHEGEDEHGDSASHGIVSGAYVAPAPLHPLAPIATSPVPPIVTPYVPPITPPVPLVVTPLIPPTVPVVPFQLNPDLGAFVTQVVTIAVTAKTSDPWEVFKDLYYFVSDILPSEEDKYDRFRQGLHVEIRASMTWFRGNNFCELVEAALNVEKVKQEEKEYEQKLSKKHGQGSSQGFRERATKRRGSSF</sequence>
<evidence type="ECO:0000313" key="2">
    <source>
        <dbReference type="EMBL" id="KAF2307531.1"/>
    </source>
</evidence>
<proteinExistence type="predicted"/>
<feature type="region of interest" description="Disordered" evidence="1">
    <location>
        <begin position="247"/>
        <end position="276"/>
    </location>
</feature>
<reference evidence="2 3" key="1">
    <citation type="journal article" date="2020" name="Mol. Plant">
        <title>The Chromosome-Based Rubber Tree Genome Provides New Insights into Spurge Genome Evolution and Rubber Biosynthesis.</title>
        <authorList>
            <person name="Liu J."/>
            <person name="Shi C."/>
            <person name="Shi C.C."/>
            <person name="Li W."/>
            <person name="Zhang Q.J."/>
            <person name="Zhang Y."/>
            <person name="Li K."/>
            <person name="Lu H.F."/>
            <person name="Shi C."/>
            <person name="Zhu S.T."/>
            <person name="Xiao Z.Y."/>
            <person name="Nan H."/>
            <person name="Yue Y."/>
            <person name="Zhu X.G."/>
            <person name="Wu Y."/>
            <person name="Hong X.N."/>
            <person name="Fan G.Y."/>
            <person name="Tong Y."/>
            <person name="Zhang D."/>
            <person name="Mao C.L."/>
            <person name="Liu Y.L."/>
            <person name="Hao S.J."/>
            <person name="Liu W.Q."/>
            <person name="Lv M.Q."/>
            <person name="Zhang H.B."/>
            <person name="Liu Y."/>
            <person name="Hu-Tang G.R."/>
            <person name="Wang J.P."/>
            <person name="Wang J.H."/>
            <person name="Sun Y.H."/>
            <person name="Ni S.B."/>
            <person name="Chen W.B."/>
            <person name="Zhang X.C."/>
            <person name="Jiao Y.N."/>
            <person name="Eichler E.E."/>
            <person name="Li G.H."/>
            <person name="Liu X."/>
            <person name="Gao L.Z."/>
        </authorList>
    </citation>
    <scope>NUCLEOTIDE SEQUENCE [LARGE SCALE GENOMIC DNA]</scope>
    <source>
        <strain evidence="3">cv. GT1</strain>
        <tissue evidence="2">Leaf</tissue>
    </source>
</reference>
<comment type="caution">
    <text evidence="2">The sequence shown here is derived from an EMBL/GenBank/DDBJ whole genome shotgun (WGS) entry which is preliminary data.</text>
</comment>
<gene>
    <name evidence="2" type="ORF">GH714_029495</name>
</gene>
<accession>A0A6A6M1F1</accession>
<keyword evidence="3" id="KW-1185">Reference proteome</keyword>
<dbReference type="Proteomes" id="UP000467840">
    <property type="component" value="Chromosome 9"/>
</dbReference>